<evidence type="ECO:0000313" key="1">
    <source>
        <dbReference type="EMBL" id="RMZ93701.1"/>
    </source>
</evidence>
<evidence type="ECO:0000313" key="2">
    <source>
        <dbReference type="Proteomes" id="UP000276133"/>
    </source>
</evidence>
<protein>
    <submittedName>
        <fullName evidence="1">Uncharacterized protein</fullName>
    </submittedName>
</protein>
<proteinExistence type="predicted"/>
<comment type="caution">
    <text evidence="1">The sequence shown here is derived from an EMBL/GenBank/DDBJ whole genome shotgun (WGS) entry which is preliminary data.</text>
</comment>
<dbReference type="EMBL" id="REGN01013615">
    <property type="protein sequence ID" value="RMZ93701.1"/>
    <property type="molecule type" value="Genomic_DNA"/>
</dbReference>
<sequence>MINIRISSLLPVKTKKNKFLIKPVYPIFLQKKLKVEKLLSVPEDSILLNLPKITKIEILLKYGI</sequence>
<keyword evidence="2" id="KW-1185">Reference proteome</keyword>
<accession>A0A3M7P3M0</accession>
<gene>
    <name evidence="1" type="ORF">BpHYR1_032743</name>
</gene>
<organism evidence="1 2">
    <name type="scientific">Brachionus plicatilis</name>
    <name type="common">Marine rotifer</name>
    <name type="synonym">Brachionus muelleri</name>
    <dbReference type="NCBI Taxonomy" id="10195"/>
    <lineage>
        <taxon>Eukaryota</taxon>
        <taxon>Metazoa</taxon>
        <taxon>Spiralia</taxon>
        <taxon>Gnathifera</taxon>
        <taxon>Rotifera</taxon>
        <taxon>Eurotatoria</taxon>
        <taxon>Monogononta</taxon>
        <taxon>Pseudotrocha</taxon>
        <taxon>Ploima</taxon>
        <taxon>Brachionidae</taxon>
        <taxon>Brachionus</taxon>
    </lineage>
</organism>
<reference evidence="1 2" key="1">
    <citation type="journal article" date="2018" name="Sci. Rep.">
        <title>Genomic signatures of local adaptation to the degree of environmental predictability in rotifers.</title>
        <authorList>
            <person name="Franch-Gras L."/>
            <person name="Hahn C."/>
            <person name="Garcia-Roger E.M."/>
            <person name="Carmona M.J."/>
            <person name="Serra M."/>
            <person name="Gomez A."/>
        </authorList>
    </citation>
    <scope>NUCLEOTIDE SEQUENCE [LARGE SCALE GENOMIC DNA]</scope>
    <source>
        <strain evidence="1">HYR1</strain>
    </source>
</reference>
<name>A0A3M7P3M0_BRAPC</name>
<dbReference type="Proteomes" id="UP000276133">
    <property type="component" value="Unassembled WGS sequence"/>
</dbReference>
<dbReference type="AlphaFoldDB" id="A0A3M7P3M0"/>